<feature type="transmembrane region" description="Helical" evidence="1">
    <location>
        <begin position="114"/>
        <end position="134"/>
    </location>
</feature>
<keyword evidence="1" id="KW-0812">Transmembrane</keyword>
<comment type="caution">
    <text evidence="2">The sequence shown here is derived from an EMBL/GenBank/DDBJ whole genome shotgun (WGS) entry which is preliminary data.</text>
</comment>
<evidence type="ECO:0000313" key="2">
    <source>
        <dbReference type="EMBL" id="KFI18614.1"/>
    </source>
</evidence>
<gene>
    <name evidence="2" type="ORF">IB75_12545</name>
</gene>
<dbReference type="HOGENOM" id="CLU_128121_0_0_6"/>
<dbReference type="EMBL" id="JPGN01000075">
    <property type="protein sequence ID" value="KFI18614.1"/>
    <property type="molecule type" value="Genomic_DNA"/>
</dbReference>
<protein>
    <submittedName>
        <fullName evidence="2">Uncharacterized protein</fullName>
    </submittedName>
</protein>
<dbReference type="OrthoDB" id="6717649at2"/>
<keyword evidence="1" id="KW-0472">Membrane</keyword>
<proteinExistence type="predicted"/>
<sequence>MLRYFIALCLLRASPADAPPSSGLLTQTLLVYLGIGWLISMLHLEFANGLLSSLVDTVLLIGMTGGLLAVRGYKSRLQQTLIALMGAGIILGILAFPLLLWLNAAQQAELPPGLVSLLLLVLMIWSLAVTAHIMRQALSVSFTVGILVAVIYALVSIRVMDFLFPPM</sequence>
<feature type="transmembrane region" description="Helical" evidence="1">
    <location>
        <begin position="140"/>
        <end position="164"/>
    </location>
</feature>
<dbReference type="Proteomes" id="UP000028839">
    <property type="component" value="Unassembled WGS sequence"/>
</dbReference>
<evidence type="ECO:0000256" key="1">
    <source>
        <dbReference type="SAM" id="Phobius"/>
    </source>
</evidence>
<dbReference type="AlphaFoldDB" id="A0A0E2YZE7"/>
<accession>A0A0E2YZE7</accession>
<feature type="transmembrane region" description="Helical" evidence="1">
    <location>
        <begin position="25"/>
        <end position="44"/>
    </location>
</feature>
<evidence type="ECO:0000313" key="3">
    <source>
        <dbReference type="Proteomes" id="UP000028839"/>
    </source>
</evidence>
<reference evidence="2 3" key="1">
    <citation type="submission" date="2014-07" db="EMBL/GenBank/DDBJ databases">
        <title>Comparative analysis of Nitrosococcus oceani genome inventories of strains from Pacific and Atlantic gyres.</title>
        <authorList>
            <person name="Lim C.K."/>
            <person name="Wang L."/>
            <person name="Sayavedra-Soto L.A."/>
            <person name="Klotz M.G."/>
        </authorList>
    </citation>
    <scope>NUCLEOTIDE SEQUENCE [LARGE SCALE GENOMIC DNA]</scope>
    <source>
        <strain evidence="2 3">C-27</strain>
    </source>
</reference>
<feature type="transmembrane region" description="Helical" evidence="1">
    <location>
        <begin position="82"/>
        <end position="102"/>
    </location>
</feature>
<name>A0A0E2YZE7_9GAMM</name>
<organism evidence="2 3">
    <name type="scientific">Nitrosococcus oceani C-27</name>
    <dbReference type="NCBI Taxonomy" id="314279"/>
    <lineage>
        <taxon>Bacteria</taxon>
        <taxon>Pseudomonadati</taxon>
        <taxon>Pseudomonadota</taxon>
        <taxon>Gammaproteobacteria</taxon>
        <taxon>Chromatiales</taxon>
        <taxon>Chromatiaceae</taxon>
        <taxon>Nitrosococcus</taxon>
    </lineage>
</organism>
<feature type="transmembrane region" description="Helical" evidence="1">
    <location>
        <begin position="51"/>
        <end position="70"/>
    </location>
</feature>
<keyword evidence="1" id="KW-1133">Transmembrane helix</keyword>